<evidence type="ECO:0000256" key="4">
    <source>
        <dbReference type="ARBA" id="ARBA00022475"/>
    </source>
</evidence>
<comment type="similarity">
    <text evidence="2 8">Belongs to the ABC-2 integral membrane protein family.</text>
</comment>
<organism evidence="10 11">
    <name type="scientific">Xanthocytophaga flava</name>
    <dbReference type="NCBI Taxonomy" id="3048013"/>
    <lineage>
        <taxon>Bacteria</taxon>
        <taxon>Pseudomonadati</taxon>
        <taxon>Bacteroidota</taxon>
        <taxon>Cytophagia</taxon>
        <taxon>Cytophagales</taxon>
        <taxon>Rhodocytophagaceae</taxon>
        <taxon>Xanthocytophaga</taxon>
    </lineage>
</organism>
<evidence type="ECO:0000256" key="5">
    <source>
        <dbReference type="ARBA" id="ARBA00022692"/>
    </source>
</evidence>
<evidence type="ECO:0000256" key="8">
    <source>
        <dbReference type="RuleBase" id="RU361157"/>
    </source>
</evidence>
<keyword evidence="3 8" id="KW-0813">Transport</keyword>
<dbReference type="GO" id="GO:0043190">
    <property type="term" value="C:ATP-binding cassette (ABC) transporter complex"/>
    <property type="evidence" value="ECO:0007669"/>
    <property type="project" value="InterPro"/>
</dbReference>
<dbReference type="Proteomes" id="UP001241110">
    <property type="component" value="Unassembled WGS sequence"/>
</dbReference>
<evidence type="ECO:0000256" key="6">
    <source>
        <dbReference type="ARBA" id="ARBA00022989"/>
    </source>
</evidence>
<feature type="transmembrane region" description="Helical" evidence="8">
    <location>
        <begin position="280"/>
        <end position="304"/>
    </location>
</feature>
<dbReference type="InterPro" id="IPR013525">
    <property type="entry name" value="ABC2_TM"/>
</dbReference>
<dbReference type="PROSITE" id="PS51012">
    <property type="entry name" value="ABC_TM2"/>
    <property type="match status" value="1"/>
</dbReference>
<feature type="transmembrane region" description="Helical" evidence="8">
    <location>
        <begin position="170"/>
        <end position="194"/>
    </location>
</feature>
<dbReference type="Pfam" id="PF12698">
    <property type="entry name" value="ABC2_membrane_3"/>
    <property type="match status" value="1"/>
</dbReference>
<feature type="transmembrane region" description="Helical" evidence="8">
    <location>
        <begin position="249"/>
        <end position="273"/>
    </location>
</feature>
<evidence type="ECO:0000313" key="11">
    <source>
        <dbReference type="Proteomes" id="UP001241110"/>
    </source>
</evidence>
<protein>
    <recommendedName>
        <fullName evidence="8">Transport permease protein</fullName>
    </recommendedName>
</protein>
<keyword evidence="6 8" id="KW-1133">Transmembrane helix</keyword>
<feature type="domain" description="ABC transmembrane type-2" evidence="9">
    <location>
        <begin position="139"/>
        <end position="365"/>
    </location>
</feature>
<evidence type="ECO:0000256" key="7">
    <source>
        <dbReference type="ARBA" id="ARBA00023136"/>
    </source>
</evidence>
<keyword evidence="4 8" id="KW-1003">Cell membrane</keyword>
<feature type="transmembrane region" description="Helical" evidence="8">
    <location>
        <begin position="339"/>
        <end position="359"/>
    </location>
</feature>
<dbReference type="InterPro" id="IPR000412">
    <property type="entry name" value="ABC_2_transport"/>
</dbReference>
<gene>
    <name evidence="10" type="ORF">QNI16_25190</name>
</gene>
<dbReference type="EMBL" id="JASJOS010000012">
    <property type="protein sequence ID" value="MDJ1483820.1"/>
    <property type="molecule type" value="Genomic_DNA"/>
</dbReference>
<dbReference type="Gene3D" id="3.40.1710.10">
    <property type="entry name" value="abc type-2 transporter like domain"/>
    <property type="match status" value="1"/>
</dbReference>
<name>A0AAE3QV31_9BACT</name>
<dbReference type="PRINTS" id="PR00164">
    <property type="entry name" value="ABC2TRNSPORT"/>
</dbReference>
<feature type="transmembrane region" description="Helical" evidence="8">
    <location>
        <begin position="221"/>
        <end position="243"/>
    </location>
</feature>
<dbReference type="RefSeq" id="WP_313984241.1">
    <property type="nucleotide sequence ID" value="NZ_JASJOS010000012.1"/>
</dbReference>
<dbReference type="AlphaFoldDB" id="A0AAE3QV31"/>
<keyword evidence="5 8" id="KW-0812">Transmembrane</keyword>
<sequence length="367" mass="40867">MKRFLAFVKKEFFHILRDRRTLLILFGLPFVQVLLFGFALSNEIKNANIAILDNDKSLHTQQITARLLSSGYFQVYQNLSSYKEIDQTFRKGVIKMVVVFPTQFSYDYEHGRTAQIQIIADASEQNTAISLTNYASAIIQSYTTSVAGSIAPMYIDVNTRMVFNPELKGAFVFVPGVMTLVLLLVSAMMTSVTIAREKEMGTMEVLFVSPLSQWQIILGKVIPYLALSFVNGCVILILGVFLLELPMNGNLLLLLLETLLFIFLALSIGVFISSLTDSQLVAMFASMVIMLLPTIFLSGFIFPIESMPKGLQVISNVIPAKYFIRIVKNIMIKGIGMKAVALDTLVLAAMALFFIGLSIRNLKTHLA</sequence>
<dbReference type="InterPro" id="IPR051449">
    <property type="entry name" value="ABC-2_transporter_component"/>
</dbReference>
<comment type="subcellular location">
    <subcellularLocation>
        <location evidence="1 8">Cell membrane</location>
        <topology evidence="1 8">Multi-pass membrane protein</topology>
    </subcellularLocation>
</comment>
<comment type="caution">
    <text evidence="10">The sequence shown here is derived from an EMBL/GenBank/DDBJ whole genome shotgun (WGS) entry which is preliminary data.</text>
</comment>
<evidence type="ECO:0000313" key="10">
    <source>
        <dbReference type="EMBL" id="MDJ1483820.1"/>
    </source>
</evidence>
<evidence type="ECO:0000259" key="9">
    <source>
        <dbReference type="PROSITE" id="PS51012"/>
    </source>
</evidence>
<dbReference type="InterPro" id="IPR047817">
    <property type="entry name" value="ABC2_TM_bact-type"/>
</dbReference>
<reference evidence="10" key="1">
    <citation type="submission" date="2023-05" db="EMBL/GenBank/DDBJ databases">
        <authorList>
            <person name="Zhang X."/>
        </authorList>
    </citation>
    <scope>NUCLEOTIDE SEQUENCE</scope>
    <source>
        <strain evidence="10">YF14B1</strain>
    </source>
</reference>
<dbReference type="GO" id="GO:0140359">
    <property type="term" value="F:ABC-type transporter activity"/>
    <property type="evidence" value="ECO:0007669"/>
    <property type="project" value="InterPro"/>
</dbReference>
<accession>A0AAE3QV31</accession>
<dbReference type="PANTHER" id="PTHR30294">
    <property type="entry name" value="MEMBRANE COMPONENT OF ABC TRANSPORTER YHHJ-RELATED"/>
    <property type="match status" value="1"/>
</dbReference>
<evidence type="ECO:0000256" key="1">
    <source>
        <dbReference type="ARBA" id="ARBA00004651"/>
    </source>
</evidence>
<evidence type="ECO:0000256" key="2">
    <source>
        <dbReference type="ARBA" id="ARBA00007783"/>
    </source>
</evidence>
<proteinExistence type="inferred from homology"/>
<keyword evidence="7 8" id="KW-0472">Membrane</keyword>
<evidence type="ECO:0000256" key="3">
    <source>
        <dbReference type="ARBA" id="ARBA00022448"/>
    </source>
</evidence>
<feature type="transmembrane region" description="Helical" evidence="8">
    <location>
        <begin position="21"/>
        <end position="40"/>
    </location>
</feature>
<dbReference type="PANTHER" id="PTHR30294:SF29">
    <property type="entry name" value="MULTIDRUG ABC TRANSPORTER PERMEASE YBHS-RELATED"/>
    <property type="match status" value="1"/>
</dbReference>